<feature type="transmembrane region" description="Helical" evidence="6">
    <location>
        <begin position="62"/>
        <end position="83"/>
    </location>
</feature>
<keyword evidence="5 6" id="KW-0472">Membrane</keyword>
<dbReference type="PANTHER" id="PTHR21716:SF64">
    <property type="entry name" value="AI-2 TRANSPORT PROTEIN TQSA"/>
    <property type="match status" value="1"/>
</dbReference>
<dbReference type="GO" id="GO:0016020">
    <property type="term" value="C:membrane"/>
    <property type="evidence" value="ECO:0007669"/>
    <property type="project" value="UniProtKB-SubCell"/>
</dbReference>
<dbReference type="PANTHER" id="PTHR21716">
    <property type="entry name" value="TRANSMEMBRANE PROTEIN"/>
    <property type="match status" value="1"/>
</dbReference>
<gene>
    <name evidence="7" type="primary">tqsA_5</name>
    <name evidence="7" type="ORF">GALL_235420</name>
</gene>
<feature type="transmembrane region" description="Helical" evidence="6">
    <location>
        <begin position="12"/>
        <end position="42"/>
    </location>
</feature>
<evidence type="ECO:0000256" key="3">
    <source>
        <dbReference type="ARBA" id="ARBA00022692"/>
    </source>
</evidence>
<feature type="transmembrane region" description="Helical" evidence="6">
    <location>
        <begin position="306"/>
        <end position="336"/>
    </location>
</feature>
<dbReference type="EMBL" id="MLJW01000185">
    <property type="protein sequence ID" value="OIQ94492.1"/>
    <property type="molecule type" value="Genomic_DNA"/>
</dbReference>
<proteinExistence type="inferred from homology"/>
<dbReference type="AlphaFoldDB" id="A0A1J5RQX5"/>
<keyword evidence="4 6" id="KW-1133">Transmembrane helix</keyword>
<comment type="similarity">
    <text evidence="2">Belongs to the autoinducer-2 exporter (AI-2E) (TC 2.A.86) family.</text>
</comment>
<dbReference type="GO" id="GO:0055085">
    <property type="term" value="P:transmembrane transport"/>
    <property type="evidence" value="ECO:0007669"/>
    <property type="project" value="TreeGrafter"/>
</dbReference>
<evidence type="ECO:0000256" key="1">
    <source>
        <dbReference type="ARBA" id="ARBA00004141"/>
    </source>
</evidence>
<feature type="transmembrane region" description="Helical" evidence="6">
    <location>
        <begin position="270"/>
        <end position="286"/>
    </location>
</feature>
<evidence type="ECO:0000256" key="4">
    <source>
        <dbReference type="ARBA" id="ARBA00022989"/>
    </source>
</evidence>
<feature type="transmembrane region" description="Helical" evidence="6">
    <location>
        <begin position="246"/>
        <end position="265"/>
    </location>
</feature>
<organism evidence="7">
    <name type="scientific">mine drainage metagenome</name>
    <dbReference type="NCBI Taxonomy" id="410659"/>
    <lineage>
        <taxon>unclassified sequences</taxon>
        <taxon>metagenomes</taxon>
        <taxon>ecological metagenomes</taxon>
    </lineage>
</organism>
<sequence>MPMTREGRLRFWLGGLAAALLLIYLLRGILLPFVAGMAVAYFLDPLVQRLNRWGVSRNWATVFITLAFFAGLVLAFLLIAPLLEEQVISFAQKVPDYAQALIHRGEPLWRTAKTYLSPQDIERLRSAAGDYAGTLAGWIAHFLKSILTGSLVVVNILSLIFVTPVVTFYLLRDWHKVTARVDAWLPRHHAETIRQELREIDQILSGFVRGQALLCLTLGTLYGLGLTAVGLDLGLVVGFGAGLASFIPYLGSTTGFLVGVGLALAQSPDWSLPLMVAAVFIIGNLLEGNVLSPKLVGEKIGLHPVWVIFALLSGGALFGFLGVLLALPVAAVVGVLTRFSLSRYLKSSLYSGDKPEGTAP</sequence>
<reference evidence="7" key="1">
    <citation type="submission" date="2016-10" db="EMBL/GenBank/DDBJ databases">
        <title>Sequence of Gallionella enrichment culture.</title>
        <authorList>
            <person name="Poehlein A."/>
            <person name="Muehling M."/>
            <person name="Daniel R."/>
        </authorList>
    </citation>
    <scope>NUCLEOTIDE SEQUENCE</scope>
</reference>
<comment type="caution">
    <text evidence="7">The sequence shown here is derived from an EMBL/GenBank/DDBJ whole genome shotgun (WGS) entry which is preliminary data.</text>
</comment>
<dbReference type="InterPro" id="IPR002549">
    <property type="entry name" value="AI-2E-like"/>
</dbReference>
<comment type="subcellular location">
    <subcellularLocation>
        <location evidence="1">Membrane</location>
        <topology evidence="1">Multi-pass membrane protein</topology>
    </subcellularLocation>
</comment>
<evidence type="ECO:0000256" key="2">
    <source>
        <dbReference type="ARBA" id="ARBA00009773"/>
    </source>
</evidence>
<evidence type="ECO:0000313" key="7">
    <source>
        <dbReference type="EMBL" id="OIQ94492.1"/>
    </source>
</evidence>
<protein>
    <submittedName>
        <fullName evidence="7">AI-2 transport protein TqsA</fullName>
    </submittedName>
</protein>
<name>A0A1J5RQX5_9ZZZZ</name>
<evidence type="ECO:0000256" key="5">
    <source>
        <dbReference type="ARBA" id="ARBA00023136"/>
    </source>
</evidence>
<dbReference type="Pfam" id="PF01594">
    <property type="entry name" value="AI-2E_transport"/>
    <property type="match status" value="1"/>
</dbReference>
<feature type="transmembrane region" description="Helical" evidence="6">
    <location>
        <begin position="152"/>
        <end position="171"/>
    </location>
</feature>
<feature type="transmembrane region" description="Helical" evidence="6">
    <location>
        <begin position="212"/>
        <end position="240"/>
    </location>
</feature>
<keyword evidence="3 6" id="KW-0812">Transmembrane</keyword>
<accession>A0A1J5RQX5</accession>
<evidence type="ECO:0000256" key="6">
    <source>
        <dbReference type="SAM" id="Phobius"/>
    </source>
</evidence>